<organism evidence="3 4">
    <name type="scientific">Dendrobium catenatum</name>
    <dbReference type="NCBI Taxonomy" id="906689"/>
    <lineage>
        <taxon>Eukaryota</taxon>
        <taxon>Viridiplantae</taxon>
        <taxon>Streptophyta</taxon>
        <taxon>Embryophyta</taxon>
        <taxon>Tracheophyta</taxon>
        <taxon>Spermatophyta</taxon>
        <taxon>Magnoliopsida</taxon>
        <taxon>Liliopsida</taxon>
        <taxon>Asparagales</taxon>
        <taxon>Orchidaceae</taxon>
        <taxon>Epidendroideae</taxon>
        <taxon>Malaxideae</taxon>
        <taxon>Dendrobiinae</taxon>
        <taxon>Dendrobium</taxon>
    </lineage>
</organism>
<dbReference type="EMBL" id="KZ501954">
    <property type="protein sequence ID" value="PKU85938.1"/>
    <property type="molecule type" value="Genomic_DNA"/>
</dbReference>
<protein>
    <submittedName>
        <fullName evidence="3">Uncharacterized protein</fullName>
    </submittedName>
</protein>
<evidence type="ECO:0000313" key="4">
    <source>
        <dbReference type="Proteomes" id="UP000233837"/>
    </source>
</evidence>
<dbReference type="PANTHER" id="PTHR37761:SF2">
    <property type="entry name" value="OS09G0108400 PROTEIN"/>
    <property type="match status" value="1"/>
</dbReference>
<dbReference type="Proteomes" id="UP000233837">
    <property type="component" value="Unassembled WGS sequence"/>
</dbReference>
<dbReference type="PANTHER" id="PTHR37761">
    <property type="entry name" value="OS09G0108400 PROTEIN"/>
    <property type="match status" value="1"/>
</dbReference>
<reference evidence="3 4" key="1">
    <citation type="journal article" date="2016" name="Sci. Rep.">
        <title>The Dendrobium catenatum Lindl. genome sequence provides insights into polysaccharide synthase, floral development and adaptive evolution.</title>
        <authorList>
            <person name="Zhang G.Q."/>
            <person name="Xu Q."/>
            <person name="Bian C."/>
            <person name="Tsai W.C."/>
            <person name="Yeh C.M."/>
            <person name="Liu K.W."/>
            <person name="Yoshida K."/>
            <person name="Zhang L.S."/>
            <person name="Chang S.B."/>
            <person name="Chen F."/>
            <person name="Shi Y."/>
            <person name="Su Y.Y."/>
            <person name="Zhang Y.Q."/>
            <person name="Chen L.J."/>
            <person name="Yin Y."/>
            <person name="Lin M."/>
            <person name="Huang H."/>
            <person name="Deng H."/>
            <person name="Wang Z.W."/>
            <person name="Zhu S.L."/>
            <person name="Zhao X."/>
            <person name="Deng C."/>
            <person name="Niu S.C."/>
            <person name="Huang J."/>
            <person name="Wang M."/>
            <person name="Liu G.H."/>
            <person name="Yang H.J."/>
            <person name="Xiao X.J."/>
            <person name="Hsiao Y.Y."/>
            <person name="Wu W.L."/>
            <person name="Chen Y.Y."/>
            <person name="Mitsuda N."/>
            <person name="Ohme-Takagi M."/>
            <person name="Luo Y.B."/>
            <person name="Van de Peer Y."/>
            <person name="Liu Z.J."/>
        </authorList>
    </citation>
    <scope>NUCLEOTIDE SEQUENCE [LARGE SCALE GENOMIC DNA]</scope>
    <source>
        <tissue evidence="3">The whole plant</tissue>
    </source>
</reference>
<evidence type="ECO:0000313" key="3">
    <source>
        <dbReference type="EMBL" id="PKU85938.1"/>
    </source>
</evidence>
<keyword evidence="2" id="KW-1133">Transmembrane helix</keyword>
<keyword evidence="2" id="KW-0472">Membrane</keyword>
<evidence type="ECO:0000256" key="1">
    <source>
        <dbReference type="SAM" id="Coils"/>
    </source>
</evidence>
<keyword evidence="4" id="KW-1185">Reference proteome</keyword>
<keyword evidence="1" id="KW-0175">Coiled coil</keyword>
<gene>
    <name evidence="3" type="ORF">MA16_Dca001769</name>
</gene>
<feature type="coiled-coil region" evidence="1">
    <location>
        <begin position="96"/>
        <end position="165"/>
    </location>
</feature>
<reference evidence="3 4" key="2">
    <citation type="journal article" date="2017" name="Nature">
        <title>The Apostasia genome and the evolution of orchids.</title>
        <authorList>
            <person name="Zhang G.Q."/>
            <person name="Liu K.W."/>
            <person name="Li Z."/>
            <person name="Lohaus R."/>
            <person name="Hsiao Y.Y."/>
            <person name="Niu S.C."/>
            <person name="Wang J.Y."/>
            <person name="Lin Y.C."/>
            <person name="Xu Q."/>
            <person name="Chen L.J."/>
            <person name="Yoshida K."/>
            <person name="Fujiwara S."/>
            <person name="Wang Z.W."/>
            <person name="Zhang Y.Q."/>
            <person name="Mitsuda N."/>
            <person name="Wang M."/>
            <person name="Liu G.H."/>
            <person name="Pecoraro L."/>
            <person name="Huang H.X."/>
            <person name="Xiao X.J."/>
            <person name="Lin M."/>
            <person name="Wu X.Y."/>
            <person name="Wu W.L."/>
            <person name="Chen Y.Y."/>
            <person name="Chang S.B."/>
            <person name="Sakamoto S."/>
            <person name="Ohme-Takagi M."/>
            <person name="Yagi M."/>
            <person name="Zeng S.J."/>
            <person name="Shen C.Y."/>
            <person name="Yeh C.M."/>
            <person name="Luo Y.B."/>
            <person name="Tsai W.C."/>
            <person name="Van de Peer Y."/>
            <person name="Liu Z.J."/>
        </authorList>
    </citation>
    <scope>NUCLEOTIDE SEQUENCE [LARGE SCALE GENOMIC DNA]</scope>
    <source>
        <tissue evidence="3">The whole plant</tissue>
    </source>
</reference>
<dbReference type="AlphaFoldDB" id="A0A2I0XDE1"/>
<feature type="transmembrane region" description="Helical" evidence="2">
    <location>
        <begin position="325"/>
        <end position="344"/>
    </location>
</feature>
<name>A0A2I0XDE1_9ASPA</name>
<feature type="coiled-coil region" evidence="1">
    <location>
        <begin position="192"/>
        <end position="288"/>
    </location>
</feature>
<keyword evidence="2" id="KW-0812">Transmembrane</keyword>
<sequence length="348" mass="38910">MAGLLAWAADVVGGSGTGNEDDDGEIGLPLLVFTPEQQQRALELDRAAAALHRSIKDLRLRIPPEHISQRLPHLHAHTMASNAALALQLNAHSTTREQAQLREVSLQDENAAYEKAISNCQKKIQEKQDEANELLIRLKELDLIEKDLKENLEKVEAEVKFSQSMVSKGGGNNAEQVDLVDESSRAVKSEELEEKKEELNSFDVMVQTLEEEWSLVQKESMKQPSPAQREKALEKQLHSLIEQLTAKQAQAENLMNEIHTKEKELENLNNIQKKLEISSADANNTRNRFSRGMAGSAAAYADYAGDSYSRPYIAGITTESLQKLMLLRSAFVLYILALHVIVFIKISF</sequence>
<evidence type="ECO:0000256" key="2">
    <source>
        <dbReference type="SAM" id="Phobius"/>
    </source>
</evidence>
<accession>A0A2I0XDE1</accession>
<proteinExistence type="predicted"/>